<dbReference type="AlphaFoldDB" id="A0A2T0M8D9"/>
<keyword evidence="3" id="KW-0326">Glycosidase</keyword>
<comment type="similarity">
    <text evidence="1">Belongs to the glycosyl hydrolase 39 family.</text>
</comment>
<evidence type="ECO:0000256" key="3">
    <source>
        <dbReference type="ARBA" id="ARBA00023295"/>
    </source>
</evidence>
<keyword evidence="7" id="KW-1185">Reference proteome</keyword>
<comment type="caution">
    <text evidence="6">The sequence shown here is derived from an EMBL/GenBank/DDBJ whole genome shotgun (WGS) entry which is preliminary data.</text>
</comment>
<proteinExistence type="inferred from homology"/>
<reference evidence="6 7" key="1">
    <citation type="submission" date="2018-03" db="EMBL/GenBank/DDBJ databases">
        <title>Genomic Encyclopedia of Archaeal and Bacterial Type Strains, Phase II (KMG-II): from individual species to whole genera.</title>
        <authorList>
            <person name="Goeker M."/>
        </authorList>
    </citation>
    <scope>NUCLEOTIDE SEQUENCE [LARGE SCALE GENOMIC DNA]</scope>
    <source>
        <strain evidence="6 7">DSM 25027</strain>
    </source>
</reference>
<sequence>MLRNRNYLFWSLVMFLFVLILGLTTCKQVNEQDLELLVDFNKPSKEVKVFWNSTGFSPAEIVENPRMRAVLKDFGNLPRKGITYIRPHYLLNLVSVTHVDSEIPQYNWSKLDAVLDEIVANDLKLIFELMGSPYYTNEQEEDSEISFVFDNLEDMNQIFLWKRFVHDLGVHLESRYGKEIVRSWYFETTNEPDLKFFWKYDIPTFLNYYDASSEGLKAADSLLRFGGPGTANDTVPVFKALLKHCDTGTNLFTGEKGVRIDFISVHIKDDPFDMLERELVTMDYIKKRHPKYADIPFVNDETDPLAGWSRDFWWRRGAWYAAFVCQNIDIHQKILIDSAKVNYQIHSNDYAFLGGWHARTSHMLFEHESDSSQFKLVPKPVFSVMELVGLLGNRYVDVQIPEQYQKHFGVFATQHKNGSVMIMIYNKTSFDPNTHDARTDMPEITKEQEALMDSEMLDLALRIKGLSFEELSVITYKIDSKSTNPYGTWVDLGKPPYPNAQQYEKLLASSKPLGLPNQSFKNGQAEGEFVFELKVESPSVQFILLDPK</sequence>
<evidence type="ECO:0000256" key="1">
    <source>
        <dbReference type="ARBA" id="ARBA00008875"/>
    </source>
</evidence>
<dbReference type="Proteomes" id="UP000237640">
    <property type="component" value="Unassembled WGS sequence"/>
</dbReference>
<evidence type="ECO:0000313" key="7">
    <source>
        <dbReference type="Proteomes" id="UP000237640"/>
    </source>
</evidence>
<dbReference type="OrthoDB" id="9776971at2"/>
<dbReference type="InterPro" id="IPR049166">
    <property type="entry name" value="GH39_cat"/>
</dbReference>
<dbReference type="PANTHER" id="PTHR12631">
    <property type="entry name" value="ALPHA-L-IDURONIDASE"/>
    <property type="match status" value="1"/>
</dbReference>
<dbReference type="EMBL" id="PVYX01000002">
    <property type="protein sequence ID" value="PRX53806.1"/>
    <property type="molecule type" value="Genomic_DNA"/>
</dbReference>
<keyword evidence="2" id="KW-0378">Hydrolase</keyword>
<dbReference type="GO" id="GO:0005975">
    <property type="term" value="P:carbohydrate metabolic process"/>
    <property type="evidence" value="ECO:0007669"/>
    <property type="project" value="InterPro"/>
</dbReference>
<evidence type="ECO:0000259" key="5">
    <source>
        <dbReference type="Pfam" id="PF01229"/>
    </source>
</evidence>
<dbReference type="Pfam" id="PF01229">
    <property type="entry name" value="Glyco_hydro_39"/>
    <property type="match status" value="1"/>
</dbReference>
<accession>A0A2T0M8D9</accession>
<gene>
    <name evidence="6" type="ORF">CLV81_2193</name>
</gene>
<dbReference type="InterPro" id="IPR017853">
    <property type="entry name" value="GH"/>
</dbReference>
<organism evidence="6 7">
    <name type="scientific">Flagellimonas meridianipacifica</name>
    <dbReference type="NCBI Taxonomy" id="1080225"/>
    <lineage>
        <taxon>Bacteria</taxon>
        <taxon>Pseudomonadati</taxon>
        <taxon>Bacteroidota</taxon>
        <taxon>Flavobacteriia</taxon>
        <taxon>Flavobacteriales</taxon>
        <taxon>Flavobacteriaceae</taxon>
        <taxon>Flagellimonas</taxon>
    </lineage>
</organism>
<dbReference type="InterPro" id="IPR000514">
    <property type="entry name" value="Glyco_hydro_39"/>
</dbReference>
<evidence type="ECO:0000313" key="6">
    <source>
        <dbReference type="EMBL" id="PRX53806.1"/>
    </source>
</evidence>
<protein>
    <submittedName>
        <fullName evidence="6">L-iduronidase</fullName>
    </submittedName>
</protein>
<dbReference type="InterPro" id="IPR051923">
    <property type="entry name" value="Glycosyl_Hydrolase_39"/>
</dbReference>
<evidence type="ECO:0000256" key="2">
    <source>
        <dbReference type="ARBA" id="ARBA00022801"/>
    </source>
</evidence>
<dbReference type="Gene3D" id="2.60.40.1500">
    <property type="entry name" value="Glycosyl hydrolase domain, family 39"/>
    <property type="match status" value="1"/>
</dbReference>
<dbReference type="PANTHER" id="PTHR12631:SF8">
    <property type="entry name" value="ALPHA-L-IDURONIDASE"/>
    <property type="match status" value="1"/>
</dbReference>
<dbReference type="SUPFAM" id="SSF51011">
    <property type="entry name" value="Glycosyl hydrolase domain"/>
    <property type="match status" value="1"/>
</dbReference>
<feature type="domain" description="Glycosyl hydrolases family 39 N-terminal catalytic" evidence="5">
    <location>
        <begin position="37"/>
        <end position="519"/>
    </location>
</feature>
<evidence type="ECO:0000256" key="4">
    <source>
        <dbReference type="PIRSR" id="PIRSR600514-1"/>
    </source>
</evidence>
<dbReference type="GO" id="GO:0004553">
    <property type="term" value="F:hydrolase activity, hydrolyzing O-glycosyl compounds"/>
    <property type="evidence" value="ECO:0007669"/>
    <property type="project" value="InterPro"/>
</dbReference>
<dbReference type="PRINTS" id="PR00745">
    <property type="entry name" value="GLHYDRLASE39"/>
</dbReference>
<dbReference type="RefSeq" id="WP_106145144.1">
    <property type="nucleotide sequence ID" value="NZ_PVYX01000002.1"/>
</dbReference>
<feature type="active site" description="Proton donor" evidence="4">
    <location>
        <position position="191"/>
    </location>
</feature>
<dbReference type="SUPFAM" id="SSF51445">
    <property type="entry name" value="(Trans)glycosidases"/>
    <property type="match status" value="1"/>
</dbReference>
<dbReference type="Gene3D" id="3.20.20.80">
    <property type="entry name" value="Glycosidases"/>
    <property type="match status" value="1"/>
</dbReference>
<name>A0A2T0M8D9_9FLAO</name>